<dbReference type="SUPFAM" id="SSF56801">
    <property type="entry name" value="Acetyl-CoA synthetase-like"/>
    <property type="match status" value="1"/>
</dbReference>
<accession>A0A8H6VAD9</accession>
<feature type="domain" description="Thioester reductase (TE)" evidence="13">
    <location>
        <begin position="677"/>
        <end position="910"/>
    </location>
</feature>
<dbReference type="Gene3D" id="3.40.50.720">
    <property type="entry name" value="NAD(P)-binding Rossmann-like Domain"/>
    <property type="match status" value="1"/>
</dbReference>
<dbReference type="Proteomes" id="UP000641853">
    <property type="component" value="Unassembled WGS sequence"/>
</dbReference>
<evidence type="ECO:0000256" key="4">
    <source>
        <dbReference type="ARBA" id="ARBA00022450"/>
    </source>
</evidence>
<dbReference type="FunFam" id="1.20.1080.10:FF:000022">
    <property type="entry name" value="MIP aquaporin"/>
    <property type="match status" value="1"/>
</dbReference>
<dbReference type="PRINTS" id="PR00783">
    <property type="entry name" value="MINTRINSICP"/>
</dbReference>
<dbReference type="GO" id="GO:0016020">
    <property type="term" value="C:membrane"/>
    <property type="evidence" value="ECO:0007669"/>
    <property type="project" value="UniProtKB-SubCell"/>
</dbReference>
<reference evidence="14" key="1">
    <citation type="submission" date="2020-06" db="EMBL/GenBank/DDBJ databases">
        <title>Draft genome sequences of strains closely related to Aspergillus parafelis and Aspergillus hiratsukae.</title>
        <authorList>
            <person name="Dos Santos R.A.C."/>
            <person name="Rivero-Menendez O."/>
            <person name="Steenwyk J.L."/>
            <person name="Mead M.E."/>
            <person name="Goldman G.H."/>
            <person name="Alastruey-Izquierdo A."/>
            <person name="Rokas A."/>
        </authorList>
    </citation>
    <scope>NUCLEOTIDE SEQUENCE</scope>
    <source>
        <strain evidence="14">CNM-CM7691</strain>
    </source>
</reference>
<keyword evidence="9 11" id="KW-0472">Membrane</keyword>
<gene>
    <name evidence="14" type="ORF">CNMCM7691_004302</name>
</gene>
<dbReference type="Gene3D" id="1.20.1080.10">
    <property type="entry name" value="Glycerol uptake facilitator protein"/>
    <property type="match status" value="1"/>
</dbReference>
<feature type="compositionally biased region" description="Basic and acidic residues" evidence="10">
    <location>
        <begin position="1118"/>
        <end position="1164"/>
    </location>
</feature>
<evidence type="ECO:0000313" key="14">
    <source>
        <dbReference type="EMBL" id="KAF7183880.1"/>
    </source>
</evidence>
<dbReference type="PANTHER" id="PTHR43439">
    <property type="entry name" value="PHENYLACETATE-COENZYME A LIGASE"/>
    <property type="match status" value="1"/>
</dbReference>
<evidence type="ECO:0000259" key="12">
    <source>
        <dbReference type="Pfam" id="PF00501"/>
    </source>
</evidence>
<feature type="transmembrane region" description="Helical" evidence="11">
    <location>
        <begin position="232"/>
        <end position="254"/>
    </location>
</feature>
<dbReference type="GO" id="GO:0015267">
    <property type="term" value="F:channel activity"/>
    <property type="evidence" value="ECO:0007669"/>
    <property type="project" value="InterPro"/>
</dbReference>
<dbReference type="PROSITE" id="PS00221">
    <property type="entry name" value="MIP"/>
    <property type="match status" value="1"/>
</dbReference>
<feature type="transmembrane region" description="Helical" evidence="11">
    <location>
        <begin position="1223"/>
        <end position="1243"/>
    </location>
</feature>
<evidence type="ECO:0000256" key="1">
    <source>
        <dbReference type="ARBA" id="ARBA00004141"/>
    </source>
</evidence>
<keyword evidence="15" id="KW-1185">Reference proteome</keyword>
<feature type="compositionally biased region" description="Polar residues" evidence="10">
    <location>
        <begin position="1040"/>
        <end position="1054"/>
    </location>
</feature>
<dbReference type="EMBL" id="JACBAG010001692">
    <property type="protein sequence ID" value="KAF7183880.1"/>
    <property type="molecule type" value="Genomic_DNA"/>
</dbReference>
<dbReference type="CDD" id="cd00333">
    <property type="entry name" value="MIP"/>
    <property type="match status" value="1"/>
</dbReference>
<evidence type="ECO:0000256" key="5">
    <source>
        <dbReference type="ARBA" id="ARBA00022553"/>
    </source>
</evidence>
<evidence type="ECO:0000256" key="2">
    <source>
        <dbReference type="ARBA" id="ARBA00006175"/>
    </source>
</evidence>
<dbReference type="InterPro" id="IPR042099">
    <property type="entry name" value="ANL_N_sf"/>
</dbReference>
<keyword evidence="3" id="KW-0813">Transport</keyword>
<dbReference type="NCBIfam" id="TIGR00861">
    <property type="entry name" value="MIP"/>
    <property type="match status" value="1"/>
</dbReference>
<evidence type="ECO:0000256" key="10">
    <source>
        <dbReference type="SAM" id="MobiDB-lite"/>
    </source>
</evidence>
<dbReference type="InterPro" id="IPR036291">
    <property type="entry name" value="NAD(P)-bd_dom_sf"/>
</dbReference>
<organism evidence="14 15">
    <name type="scientific">Aspergillus felis</name>
    <dbReference type="NCBI Taxonomy" id="1287682"/>
    <lineage>
        <taxon>Eukaryota</taxon>
        <taxon>Fungi</taxon>
        <taxon>Dikarya</taxon>
        <taxon>Ascomycota</taxon>
        <taxon>Pezizomycotina</taxon>
        <taxon>Eurotiomycetes</taxon>
        <taxon>Eurotiomycetidae</taxon>
        <taxon>Eurotiales</taxon>
        <taxon>Aspergillaceae</taxon>
        <taxon>Aspergillus</taxon>
        <taxon>Aspergillus subgen. Fumigati</taxon>
    </lineage>
</organism>
<dbReference type="InterPro" id="IPR020845">
    <property type="entry name" value="AMP-binding_CS"/>
</dbReference>
<feature type="transmembrane region" description="Helical" evidence="11">
    <location>
        <begin position="1353"/>
        <end position="1371"/>
    </location>
</feature>
<dbReference type="Pfam" id="PF00230">
    <property type="entry name" value="MIP"/>
    <property type="match status" value="1"/>
</dbReference>
<evidence type="ECO:0000256" key="7">
    <source>
        <dbReference type="ARBA" id="ARBA00022737"/>
    </source>
</evidence>
<feature type="region of interest" description="Disordered" evidence="10">
    <location>
        <begin position="1040"/>
        <end position="1079"/>
    </location>
</feature>
<dbReference type="PANTHER" id="PTHR43439:SF2">
    <property type="entry name" value="ENZYME, PUTATIVE (JCVI)-RELATED"/>
    <property type="match status" value="1"/>
</dbReference>
<keyword evidence="5" id="KW-0597">Phosphoprotein</keyword>
<keyword evidence="4" id="KW-0596">Phosphopantetheine</keyword>
<dbReference type="InterPro" id="IPR022357">
    <property type="entry name" value="MIP_CS"/>
</dbReference>
<evidence type="ECO:0000313" key="15">
    <source>
        <dbReference type="Proteomes" id="UP000641853"/>
    </source>
</evidence>
<keyword evidence="7" id="KW-0677">Repeat</keyword>
<evidence type="ECO:0000259" key="13">
    <source>
        <dbReference type="Pfam" id="PF07993"/>
    </source>
</evidence>
<dbReference type="Pfam" id="PF07993">
    <property type="entry name" value="NAD_binding_4"/>
    <property type="match status" value="1"/>
</dbReference>
<keyword evidence="6 11" id="KW-0812">Transmembrane</keyword>
<sequence>MPSTTDNIGKRLLVNFIDEVARSSPSARAVCQPVTVDSKTENHFLTYRNIANIVNRLAKWLDECLPADNESRTIGYLASSDIRHLVITLASIKVKAKALLLSPRNGAAVHRHVLEKTNSSFLVFDTSFRKVAEELQHEAKIRTCAVPSLVECLRYGDNKEHYPYEETWETAADDTFVILHTAGSTGMPKPVTIPHSTLAAVDAYHLISSRVGRKCVLETLAEADMPFMGFPLFHTAGLILGCFLLLSGCTLILGNPNKPVSRNMIREILNTSEVDALILPPSVLDDVAQDGQLVKDLSRCRYIMFGSIKTKTGDSLCHKVRLINAIGSTECGPLVQFPVKSEHWYCYHFSDALNGIKWRRFDPQPDKFEMIITRSKAASEFQSVFRNIPDLEEFETKDLFSRHETIQDYWVYEGRRDDIVVLSTGENLNPLEIEGAIRANPSIQGALVFGTGRPKPGLLIELGSNENEQRVEDIKQQVMDVLRDTYRRCPDFVRIPEGNIIFAKGDKPFARTEKGTVQRRQTIEAYQSEIDTLFDSFRGGFGDQHLSLDLESEEAFAGSLAKAVAEITDTDGFDTNSDFFDAGMNSQQAEMIIANVREMIRNDPNCGLDEGQLNADAIYTYTRAAKLASYIFRPSQSPSPEDRLQAMSRMLDKYMSSLPRREAKAQRQPHGQEHILLTGSTGFVGSNLLRVLCQRANVKKISCINRKNPSRSPSKATEGMNGSASSTEVQYLTGDLSAQNLGLKEETYSELAESVTTIMHCQWPVTFKQRLSYFEPQIQGVVNLVQFVVASNRHPRIIFLSSIDTVTMWDQDSPVPETLLTPFEYAQTEYGESKLIASLLLHKAGELAGVRSSICRLGQIAGPVHTDGAWPLRDWFPTLLVSSKMMGYVPGTLGAQRHLEWIPVDILAEMLADLVELDDRNLPSGEVTSYYHFVNPNRATWEKVVPAVVDELQGTRKTATLSDWVKKLEEHATRPAGANLPGVQLLNFYRSLEGRPLKMETQRTQKRIPSLRKVPAPSIGKIPMEGENNSQLHEINHVQSHNCPSDETIQQPSQDHGAIPNAPQQFPLTGSKRPPPYQGGVYLHPDYMHYNPQYGQPQNAPVWSLAQPLPHVMRPGMKNREDKDTATDKRPNAHQEKVPAADEPPTEHPAHNDDLKEDKNHPEARVAQPNERGFFNKWGEIRHKFREPLAEWLGTTIAMTLGLCAGLQTFTSQNQAGSFPSLAPAWGFAFMIAIYMTGGVSGGHLNPAITISMAVWRGFPAKKCMIYVAAQIVGGITAGGIAYALYHDAIVDSALANHVTQSESLARQALLTAPRDFVHPVTAFFNEFVGTAILVGTIMALGDDTNAPPGAGMQAFILGILISVLVLALGYNTGGCFNGPRDFGPRLVALMAGWGGEVFREKHAWWIWGPWAADITGGLCGTFIYDLAIFTGGESPINYPRRRRKRALLIKQKNLMRKLRFGRRKIRDVERAVQEVEQ</sequence>
<evidence type="ECO:0000256" key="6">
    <source>
        <dbReference type="ARBA" id="ARBA00022692"/>
    </source>
</evidence>
<evidence type="ECO:0000256" key="3">
    <source>
        <dbReference type="ARBA" id="ARBA00022448"/>
    </source>
</evidence>
<comment type="similarity">
    <text evidence="2">Belongs to the MIP/aquaporin (TC 1.A.8) family.</text>
</comment>
<feature type="transmembrane region" description="Helical" evidence="11">
    <location>
        <begin position="1264"/>
        <end position="1286"/>
    </location>
</feature>
<dbReference type="SUPFAM" id="SSF81338">
    <property type="entry name" value="Aquaporin-like"/>
    <property type="match status" value="1"/>
</dbReference>
<evidence type="ECO:0000256" key="11">
    <source>
        <dbReference type="SAM" id="Phobius"/>
    </source>
</evidence>
<comment type="subcellular location">
    <subcellularLocation>
        <location evidence="1">Membrane</location>
        <topology evidence="1">Multi-pass membrane protein</topology>
    </subcellularLocation>
</comment>
<dbReference type="PROSITE" id="PS00455">
    <property type="entry name" value="AMP_BINDING"/>
    <property type="match status" value="1"/>
</dbReference>
<dbReference type="InterPro" id="IPR023271">
    <property type="entry name" value="Aquaporin-like"/>
</dbReference>
<dbReference type="Pfam" id="PF23562">
    <property type="entry name" value="AMP-binding_C_3"/>
    <property type="match status" value="1"/>
</dbReference>
<feature type="domain" description="AMP-dependent synthetase/ligase" evidence="12">
    <location>
        <begin position="19"/>
        <end position="337"/>
    </location>
</feature>
<proteinExistence type="inferred from homology"/>
<evidence type="ECO:0000256" key="8">
    <source>
        <dbReference type="ARBA" id="ARBA00022989"/>
    </source>
</evidence>
<keyword evidence="8 11" id="KW-1133">Transmembrane helix</keyword>
<dbReference type="InterPro" id="IPR013120">
    <property type="entry name" value="FAR_NAD-bd"/>
</dbReference>
<dbReference type="Gene3D" id="3.40.50.12780">
    <property type="entry name" value="N-terminal domain of ligase-like"/>
    <property type="match status" value="1"/>
</dbReference>
<dbReference type="InterPro" id="IPR000425">
    <property type="entry name" value="MIP"/>
</dbReference>
<dbReference type="InterPro" id="IPR051414">
    <property type="entry name" value="Adenylate-forming_Reductase"/>
</dbReference>
<comment type="caution">
    <text evidence="14">The sequence shown here is derived from an EMBL/GenBank/DDBJ whole genome shotgun (WGS) entry which is preliminary data.</text>
</comment>
<dbReference type="SUPFAM" id="SSF51735">
    <property type="entry name" value="NAD(P)-binding Rossmann-fold domains"/>
    <property type="match status" value="1"/>
</dbReference>
<protein>
    <submittedName>
        <fullName evidence="14">Uncharacterized protein</fullName>
    </submittedName>
</protein>
<dbReference type="Pfam" id="PF00501">
    <property type="entry name" value="AMP-binding"/>
    <property type="match status" value="1"/>
</dbReference>
<evidence type="ECO:0000256" key="9">
    <source>
        <dbReference type="ARBA" id="ARBA00023136"/>
    </source>
</evidence>
<name>A0A8H6VAD9_9EURO</name>
<feature type="transmembrane region" description="Helical" evidence="11">
    <location>
        <begin position="1317"/>
        <end position="1341"/>
    </location>
</feature>
<feature type="region of interest" description="Disordered" evidence="10">
    <location>
        <begin position="705"/>
        <end position="727"/>
    </location>
</feature>
<feature type="region of interest" description="Disordered" evidence="10">
    <location>
        <begin position="1112"/>
        <end position="1171"/>
    </location>
</feature>
<dbReference type="InterPro" id="IPR000873">
    <property type="entry name" value="AMP-dep_synth/lig_dom"/>
</dbReference>